<dbReference type="OrthoDB" id="2690066at2759"/>
<organism evidence="2 3">
    <name type="scientific">Rhodocollybia butyracea</name>
    <dbReference type="NCBI Taxonomy" id="206335"/>
    <lineage>
        <taxon>Eukaryota</taxon>
        <taxon>Fungi</taxon>
        <taxon>Dikarya</taxon>
        <taxon>Basidiomycota</taxon>
        <taxon>Agaricomycotina</taxon>
        <taxon>Agaricomycetes</taxon>
        <taxon>Agaricomycetidae</taxon>
        <taxon>Agaricales</taxon>
        <taxon>Marasmiineae</taxon>
        <taxon>Omphalotaceae</taxon>
        <taxon>Rhodocollybia</taxon>
    </lineage>
</organism>
<feature type="region of interest" description="Disordered" evidence="1">
    <location>
        <begin position="62"/>
        <end position="108"/>
    </location>
</feature>
<name>A0A9P5P944_9AGAR</name>
<feature type="region of interest" description="Disordered" evidence="1">
    <location>
        <begin position="166"/>
        <end position="209"/>
    </location>
</feature>
<dbReference type="Proteomes" id="UP000772434">
    <property type="component" value="Unassembled WGS sequence"/>
</dbReference>
<accession>A0A9P5P944</accession>
<protein>
    <submittedName>
        <fullName evidence="2">Uncharacterized protein</fullName>
    </submittedName>
</protein>
<comment type="caution">
    <text evidence="2">The sequence shown here is derived from an EMBL/GenBank/DDBJ whole genome shotgun (WGS) entry which is preliminary data.</text>
</comment>
<feature type="compositionally biased region" description="Polar residues" evidence="1">
    <location>
        <begin position="170"/>
        <end position="181"/>
    </location>
</feature>
<feature type="compositionally biased region" description="Polar residues" evidence="1">
    <location>
        <begin position="1"/>
        <end position="19"/>
    </location>
</feature>
<evidence type="ECO:0000313" key="2">
    <source>
        <dbReference type="EMBL" id="KAF9059036.1"/>
    </source>
</evidence>
<evidence type="ECO:0000256" key="1">
    <source>
        <dbReference type="SAM" id="MobiDB-lite"/>
    </source>
</evidence>
<reference evidence="2" key="1">
    <citation type="submission" date="2020-11" db="EMBL/GenBank/DDBJ databases">
        <authorList>
            <consortium name="DOE Joint Genome Institute"/>
            <person name="Ahrendt S."/>
            <person name="Riley R."/>
            <person name="Andreopoulos W."/>
            <person name="Labutti K."/>
            <person name="Pangilinan J."/>
            <person name="Ruiz-Duenas F.J."/>
            <person name="Barrasa J.M."/>
            <person name="Sanchez-Garcia M."/>
            <person name="Camarero S."/>
            <person name="Miyauchi S."/>
            <person name="Serrano A."/>
            <person name="Linde D."/>
            <person name="Babiker R."/>
            <person name="Drula E."/>
            <person name="Ayuso-Fernandez I."/>
            <person name="Pacheco R."/>
            <person name="Padilla G."/>
            <person name="Ferreira P."/>
            <person name="Barriuso J."/>
            <person name="Kellner H."/>
            <person name="Castanera R."/>
            <person name="Alfaro M."/>
            <person name="Ramirez L."/>
            <person name="Pisabarro A.G."/>
            <person name="Kuo A."/>
            <person name="Tritt A."/>
            <person name="Lipzen A."/>
            <person name="He G."/>
            <person name="Yan M."/>
            <person name="Ng V."/>
            <person name="Cullen D."/>
            <person name="Martin F."/>
            <person name="Rosso M.-N."/>
            <person name="Henrissat B."/>
            <person name="Hibbett D."/>
            <person name="Martinez A.T."/>
            <person name="Grigoriev I.V."/>
        </authorList>
    </citation>
    <scope>NUCLEOTIDE SEQUENCE</scope>
    <source>
        <strain evidence="2">AH 40177</strain>
    </source>
</reference>
<dbReference type="EMBL" id="JADNRY010000330">
    <property type="protein sequence ID" value="KAF9059036.1"/>
    <property type="molecule type" value="Genomic_DNA"/>
</dbReference>
<feature type="compositionally biased region" description="Basic and acidic residues" evidence="1">
    <location>
        <begin position="190"/>
        <end position="202"/>
    </location>
</feature>
<sequence>MFEVQQGSYLDSRSPSPLVSPQRGRVSPFPTQPSGTVPIHSGPVRGFEGRMRVKRYRDIYAMPSPKGEMQKPKVSGYASSPETPTFKRKSTNVGISVEQPSDDEDDYDSDAAEVLKNVLRGLTDDSRSATMGFQRDVAPEAALDRRRSLEVLQNYYRNTAYAASHPIPVQTENPPRTSFSPYASEDDLSDDKSRYTSDEKHSVYKTNNSSQARSLASGWADDHRWSMSVDGESRASFMDADKSDEARERFVRRIEAMFDESGRELPPNLGIGKNAVVPPVPKIPEGFQTGSKTWI</sequence>
<gene>
    <name evidence="2" type="ORF">BDP27DRAFT_1342211</name>
</gene>
<feature type="region of interest" description="Disordered" evidence="1">
    <location>
        <begin position="1"/>
        <end position="48"/>
    </location>
</feature>
<dbReference type="AlphaFoldDB" id="A0A9P5P944"/>
<keyword evidence="3" id="KW-1185">Reference proteome</keyword>
<evidence type="ECO:0000313" key="3">
    <source>
        <dbReference type="Proteomes" id="UP000772434"/>
    </source>
</evidence>
<proteinExistence type="predicted"/>